<accession>A0A8K1U4E8</accession>
<organism evidence="4">
    <name type="scientific">Riboviria sp</name>
    <dbReference type="NCBI Taxonomy" id="2585031"/>
    <lineage>
        <taxon>Viruses</taxon>
        <taxon>Riboviria</taxon>
    </lineage>
</organism>
<keyword evidence="3" id="KW-0812">Transmembrane</keyword>
<feature type="region of interest" description="Disordered" evidence="2">
    <location>
        <begin position="391"/>
        <end position="473"/>
    </location>
</feature>
<dbReference type="GO" id="GO:0016787">
    <property type="term" value="F:hydrolase activity"/>
    <property type="evidence" value="ECO:0007669"/>
    <property type="project" value="UniProtKB-KW"/>
</dbReference>
<dbReference type="Gene3D" id="2.40.10.10">
    <property type="entry name" value="Trypsin-like serine proteases"/>
    <property type="match status" value="1"/>
</dbReference>
<sequence length="549" mass="60941">MCFHDPMTASRALIAMIAGLVYWVRILLESFCFLGRTLQGYSPEEARIQVWDDVEFVQSNPVTILSHLIVAWQLSFYVFRILGYIAIRARLAVIGSWKHIVAQWRRAKAFKRDLIGFVPEKSVPGSDFEPVKEHHPCAAMIFGTYEVGDAPTYRGMGFRMDDFFVTATHVIEDLAEVWLQTKTGRISVDPSIFVQKESDVAYCIMGKGFVNLGLTKFKVCSPGVGLGAVHYVSVRAKQQALETKGMIRPSDDLCYVSYNGSTTYGFSGAPYVSNKAIYGMHVGSYNSNIGVDATYIRTLISCGKEAAHFTTDQKLNGWLMADEVKGKMLQDGGFAVTTAKGFRFVPDEEYRALLTKKQQLAADRAGEYFTRKDYAWGDAVEECDPDCDRLQGTGDSNYRQYGNFDLEAERRPRYRPECEPKREELAPSKDEALNSSGSSTPVTKTPAAASPVTQPTGLSGEPAIRPVKPPKRKTLNLTLPSDRLSDIKMMELTALLESIAAQQKGVSQGMDRSLQRSINALRTLQTQRSPVLLTAGPQCFPELGSQKTT</sequence>
<feature type="compositionally biased region" description="Basic and acidic residues" evidence="2">
    <location>
        <begin position="407"/>
        <end position="432"/>
    </location>
</feature>
<keyword evidence="1" id="KW-0378">Hydrolase</keyword>
<protein>
    <recommendedName>
        <fullName evidence="5">Serine protease</fullName>
    </recommendedName>
</protein>
<dbReference type="InterPro" id="IPR009003">
    <property type="entry name" value="Peptidase_S1_PA"/>
</dbReference>
<evidence type="ECO:0000256" key="2">
    <source>
        <dbReference type="SAM" id="MobiDB-lite"/>
    </source>
</evidence>
<evidence type="ECO:0000256" key="3">
    <source>
        <dbReference type="SAM" id="Phobius"/>
    </source>
</evidence>
<dbReference type="InterPro" id="IPR043504">
    <property type="entry name" value="Peptidase_S1_PA_chymotrypsin"/>
</dbReference>
<reference evidence="4" key="1">
    <citation type="submission" date="2020-11" db="EMBL/GenBank/DDBJ databases">
        <title>RNA virus dark matter in the feces of wild birds.</title>
        <authorList>
            <person name="Lu X."/>
            <person name="Yang X.S."/>
            <person name="Zhang W."/>
        </authorList>
    </citation>
    <scope>NUCLEOTIDE SEQUENCE</scope>
    <source>
        <strain evidence="4">Long-tailedtit164con52</strain>
    </source>
</reference>
<evidence type="ECO:0008006" key="5">
    <source>
        <dbReference type="Google" id="ProtNLM"/>
    </source>
</evidence>
<keyword evidence="3" id="KW-1133">Transmembrane helix</keyword>
<name>A0A8K1U4E8_9VIRU</name>
<feature type="transmembrane region" description="Helical" evidence="3">
    <location>
        <begin position="12"/>
        <end position="28"/>
    </location>
</feature>
<dbReference type="EMBL" id="MW239374">
    <property type="protein sequence ID" value="UGO57385.1"/>
    <property type="molecule type" value="Genomic_RNA"/>
</dbReference>
<feature type="compositionally biased region" description="Polar residues" evidence="2">
    <location>
        <begin position="433"/>
        <end position="443"/>
    </location>
</feature>
<keyword evidence="3" id="KW-0472">Membrane</keyword>
<dbReference type="SUPFAM" id="SSF50494">
    <property type="entry name" value="Trypsin-like serine proteases"/>
    <property type="match status" value="1"/>
</dbReference>
<evidence type="ECO:0000313" key="4">
    <source>
        <dbReference type="EMBL" id="UGO57385.1"/>
    </source>
</evidence>
<proteinExistence type="predicted"/>
<evidence type="ECO:0000256" key="1">
    <source>
        <dbReference type="ARBA" id="ARBA00022801"/>
    </source>
</evidence>